<protein>
    <submittedName>
        <fullName evidence="1">Uncharacterized protein</fullName>
    </submittedName>
</protein>
<proteinExistence type="predicted"/>
<organism evidence="1 2">
    <name type="scientific">Caldibacillus debilis</name>
    <dbReference type="NCBI Taxonomy" id="301148"/>
    <lineage>
        <taxon>Bacteria</taxon>
        <taxon>Bacillati</taxon>
        <taxon>Bacillota</taxon>
        <taxon>Bacilli</taxon>
        <taxon>Bacillales</taxon>
        <taxon>Bacillaceae</taxon>
        <taxon>Caldibacillus</taxon>
    </lineage>
</organism>
<accession>A0A150L8Y9</accession>
<gene>
    <name evidence="1" type="ORF">B4135_0473</name>
</gene>
<dbReference type="EMBL" id="LQYT01000135">
    <property type="protein sequence ID" value="KYD08791.1"/>
    <property type="molecule type" value="Genomic_DNA"/>
</dbReference>
<dbReference type="AlphaFoldDB" id="A0A150L8Y9"/>
<dbReference type="Proteomes" id="UP000075683">
    <property type="component" value="Unassembled WGS sequence"/>
</dbReference>
<evidence type="ECO:0000313" key="2">
    <source>
        <dbReference type="Proteomes" id="UP000075683"/>
    </source>
</evidence>
<reference evidence="1 2" key="1">
    <citation type="submission" date="2016-01" db="EMBL/GenBank/DDBJ databases">
        <title>Draft Genome Sequences of Seven Thermophilic Sporeformers Isolated from Foods.</title>
        <authorList>
            <person name="Berendsen E.M."/>
            <person name="Wells-Bennik M.H."/>
            <person name="Krawcyk A.O."/>
            <person name="De Jong A."/>
            <person name="Holsappel S."/>
            <person name="Eijlander R.T."/>
            <person name="Kuipers O.P."/>
        </authorList>
    </citation>
    <scope>NUCLEOTIDE SEQUENCE [LARGE SCALE GENOMIC DNA]</scope>
    <source>
        <strain evidence="1 2">B4135</strain>
    </source>
</reference>
<evidence type="ECO:0000313" key="1">
    <source>
        <dbReference type="EMBL" id="KYD08791.1"/>
    </source>
</evidence>
<comment type="caution">
    <text evidence="1">The sequence shown here is derived from an EMBL/GenBank/DDBJ whole genome shotgun (WGS) entry which is preliminary data.</text>
</comment>
<sequence>MLQRKGALSRKPSGKGLIFNGKLFGSRLGSADGRKANIQLLTSLFVKKRKANT</sequence>
<name>A0A150L8Y9_9BACI</name>